<dbReference type="Pfam" id="PF03137">
    <property type="entry name" value="OATP"/>
    <property type="match status" value="1"/>
</dbReference>
<feature type="transmembrane region" description="Helical" evidence="8">
    <location>
        <begin position="279"/>
        <end position="301"/>
    </location>
</feature>
<comment type="subcellular location">
    <subcellularLocation>
        <location evidence="1 8">Cell membrane</location>
        <topology evidence="1 8">Multi-pass membrane protein</topology>
    </subcellularLocation>
</comment>
<evidence type="ECO:0000313" key="11">
    <source>
        <dbReference type="Proteomes" id="UP000494040"/>
    </source>
</evidence>
<dbReference type="Gene3D" id="1.20.1250.20">
    <property type="entry name" value="MFS general substrate transporter like domains"/>
    <property type="match status" value="1"/>
</dbReference>
<dbReference type="InterPro" id="IPR036058">
    <property type="entry name" value="Kazal_dom_sf"/>
</dbReference>
<dbReference type="SUPFAM" id="SSF103473">
    <property type="entry name" value="MFS general substrate transporter"/>
    <property type="match status" value="1"/>
</dbReference>
<dbReference type="InterPro" id="IPR004156">
    <property type="entry name" value="OATP"/>
</dbReference>
<keyword evidence="8" id="KW-0813">Transport</keyword>
<keyword evidence="6 8" id="KW-0472">Membrane</keyword>
<dbReference type="GO" id="GO:0043252">
    <property type="term" value="P:sodium-independent organic anion transport"/>
    <property type="evidence" value="ECO:0007669"/>
    <property type="project" value="TreeGrafter"/>
</dbReference>
<evidence type="ECO:0000256" key="5">
    <source>
        <dbReference type="ARBA" id="ARBA00022989"/>
    </source>
</evidence>
<dbReference type="AlphaFoldDB" id="A0A8I6TFM6"/>
<protein>
    <recommendedName>
        <fullName evidence="8">Solute carrier organic anion transporter family member</fullName>
    </recommendedName>
</protein>
<keyword evidence="11" id="KW-1185">Reference proteome</keyword>
<dbReference type="InterPro" id="IPR036259">
    <property type="entry name" value="MFS_trans_sf"/>
</dbReference>
<proteinExistence type="inferred from homology"/>
<evidence type="ECO:0000256" key="7">
    <source>
        <dbReference type="ARBA" id="ARBA00023157"/>
    </source>
</evidence>
<dbReference type="InterPro" id="IPR002350">
    <property type="entry name" value="Kazal_dom"/>
</dbReference>
<feature type="transmembrane region" description="Helical" evidence="8">
    <location>
        <begin position="349"/>
        <end position="370"/>
    </location>
</feature>
<keyword evidence="4 8" id="KW-0812">Transmembrane</keyword>
<comment type="similarity">
    <text evidence="2 8">Belongs to the organo anion transporter (TC 2.A.60) family.</text>
</comment>
<dbReference type="OMA" id="LLIYTDW"/>
<keyword evidence="7" id="KW-1015">Disulfide bond</keyword>
<keyword evidence="3" id="KW-1003">Cell membrane</keyword>
<dbReference type="GO" id="GO:0006811">
    <property type="term" value="P:monoatomic ion transport"/>
    <property type="evidence" value="ECO:0007669"/>
    <property type="project" value="UniProtKB-KW"/>
</dbReference>
<dbReference type="EnsemblMetazoa" id="XM_014397126.2">
    <property type="protein sequence ID" value="XP_014252612.1"/>
    <property type="gene ID" value="LOC106668414"/>
</dbReference>
<dbReference type="RefSeq" id="XP_024086255.1">
    <property type="nucleotide sequence ID" value="XM_024230487.1"/>
</dbReference>
<name>A0A8I6TFM6_CIMLE</name>
<comment type="caution">
    <text evidence="8">Lacks conserved residue(s) required for the propagation of feature annotation.</text>
</comment>
<reference evidence="10" key="1">
    <citation type="submission" date="2022-01" db="UniProtKB">
        <authorList>
            <consortium name="EnsemblMetazoa"/>
        </authorList>
    </citation>
    <scope>IDENTIFICATION</scope>
</reference>
<dbReference type="Pfam" id="PF07648">
    <property type="entry name" value="Kazal_2"/>
    <property type="match status" value="1"/>
</dbReference>
<feature type="transmembrane region" description="Helical" evidence="8">
    <location>
        <begin position="190"/>
        <end position="216"/>
    </location>
</feature>
<sequence>MQHIVFFLFEFVSAQLRRAEQYFSLFWQSNPRPAEMERSNTRLKSETSLYGWFMFTPYSLQCLATPYGALVILCLQTLLQGTVVNGMLRHFSSMIEIRFGLSSLSSGIMMGVFDFACVLCLIPVTFFGGAKTSNRPKYIGFGTMIIGTGSLIFSMPAFLTGPYRPAKSDLCTDNAKAAVRGEENVHNYRLMYSMLVVGNFLHGVGATPFFTLSVSYIDDMATKEKSSIFLGIYYMMAVIGPALGYLFGGILGDVHVDFFRPESQIQKDITPASTQWVGAWWLGFLVCGCISYFIAIPVLGLPRQLKVKKEEKKSKMKESIMVESSFLSDQPTLKEFFPALFHIFKNFPFMFLTFAGCWEAIILSGMGAFMPKLLRRQFGFSSPKVATIMGSVAIPSCLIGLLLGGYVIKKWNLSTTSILKLCIALTSAAGFLQTGLLIFCKENVPNDLVEIIGTNDNIELLRWGLEEKCNANCNCGQAIYFPICDVNNASYFSPCTAGCRDFRVISKSSKFYYNCSCIKSKSSEGWSAKICEENCEIWKVTIFLITVFCYQTVTFSACIPAITATLRSIHPDLKSLGLGIQWLMVRIFGSVPGSVIYGALIDQACVYWPKDFGACIVYDQGKFGRNIALFGVNCKVFELICFFIAYRLYKYQLVSDSKRVKQSVILDKSAKGITGQPKKL</sequence>
<dbReference type="Proteomes" id="UP000494040">
    <property type="component" value="Unassembled WGS sequence"/>
</dbReference>
<evidence type="ECO:0000256" key="3">
    <source>
        <dbReference type="ARBA" id="ARBA00022475"/>
    </source>
</evidence>
<dbReference type="EnsemblMetazoa" id="XM_024230487.1">
    <property type="protein sequence ID" value="XP_024086255.1"/>
    <property type="gene ID" value="LOC106668414"/>
</dbReference>
<feature type="transmembrane region" description="Helical" evidence="8">
    <location>
        <begin position="537"/>
        <end position="562"/>
    </location>
</feature>
<evidence type="ECO:0000313" key="10">
    <source>
        <dbReference type="EnsemblMetazoa" id="XP_014252610.1"/>
    </source>
</evidence>
<feature type="transmembrane region" description="Helical" evidence="8">
    <location>
        <begin position="139"/>
        <end position="159"/>
    </location>
</feature>
<dbReference type="EnsemblMetazoa" id="XM_014397124.2">
    <property type="protein sequence ID" value="XP_014252610.1"/>
    <property type="gene ID" value="LOC106668414"/>
</dbReference>
<dbReference type="PROSITE" id="PS51465">
    <property type="entry name" value="KAZAL_2"/>
    <property type="match status" value="1"/>
</dbReference>
<feature type="domain" description="Kazal-like" evidence="9">
    <location>
        <begin position="463"/>
        <end position="519"/>
    </location>
</feature>
<dbReference type="RefSeq" id="XP_014252610.1">
    <property type="nucleotide sequence ID" value="XM_014397124.2"/>
</dbReference>
<evidence type="ECO:0000256" key="4">
    <source>
        <dbReference type="ARBA" id="ARBA00022692"/>
    </source>
</evidence>
<accession>A0A8I6TFM6</accession>
<feature type="transmembrane region" description="Helical" evidence="8">
    <location>
        <begin position="627"/>
        <end position="649"/>
    </location>
</feature>
<organism evidence="10 11">
    <name type="scientific">Cimex lectularius</name>
    <name type="common">Bed bug</name>
    <name type="synonym">Acanthia lectularia</name>
    <dbReference type="NCBI Taxonomy" id="79782"/>
    <lineage>
        <taxon>Eukaryota</taxon>
        <taxon>Metazoa</taxon>
        <taxon>Ecdysozoa</taxon>
        <taxon>Arthropoda</taxon>
        <taxon>Hexapoda</taxon>
        <taxon>Insecta</taxon>
        <taxon>Pterygota</taxon>
        <taxon>Neoptera</taxon>
        <taxon>Paraneoptera</taxon>
        <taxon>Hemiptera</taxon>
        <taxon>Heteroptera</taxon>
        <taxon>Panheteroptera</taxon>
        <taxon>Cimicomorpha</taxon>
        <taxon>Cimicidae</taxon>
        <taxon>Cimex</taxon>
    </lineage>
</organism>
<evidence type="ECO:0000256" key="8">
    <source>
        <dbReference type="RuleBase" id="RU362056"/>
    </source>
</evidence>
<dbReference type="PANTHER" id="PTHR11388">
    <property type="entry name" value="ORGANIC ANION TRANSPORTER"/>
    <property type="match status" value="1"/>
</dbReference>
<feature type="transmembrane region" description="Helical" evidence="8">
    <location>
        <begin position="228"/>
        <end position="251"/>
    </location>
</feature>
<evidence type="ECO:0000256" key="6">
    <source>
        <dbReference type="ARBA" id="ARBA00023136"/>
    </source>
</evidence>
<feature type="transmembrane region" description="Helical" evidence="8">
    <location>
        <begin position="108"/>
        <end position="127"/>
    </location>
</feature>
<evidence type="ECO:0000256" key="2">
    <source>
        <dbReference type="ARBA" id="ARBA00009657"/>
    </source>
</evidence>
<feature type="transmembrane region" description="Helical" evidence="8">
    <location>
        <begin position="67"/>
        <end position="88"/>
    </location>
</feature>
<dbReference type="GeneID" id="106668414"/>
<feature type="transmembrane region" description="Helical" evidence="8">
    <location>
        <begin position="583"/>
        <end position="601"/>
    </location>
</feature>
<dbReference type="RefSeq" id="XP_014252612.1">
    <property type="nucleotide sequence ID" value="XM_014397126.2"/>
</dbReference>
<dbReference type="NCBIfam" id="TIGR00805">
    <property type="entry name" value="oat"/>
    <property type="match status" value="1"/>
</dbReference>
<evidence type="ECO:0000259" key="9">
    <source>
        <dbReference type="PROSITE" id="PS51465"/>
    </source>
</evidence>
<dbReference type="GO" id="GO:0016323">
    <property type="term" value="C:basolateral plasma membrane"/>
    <property type="evidence" value="ECO:0007669"/>
    <property type="project" value="TreeGrafter"/>
</dbReference>
<keyword evidence="8" id="KW-0406">Ion transport</keyword>
<evidence type="ECO:0000256" key="1">
    <source>
        <dbReference type="ARBA" id="ARBA00004651"/>
    </source>
</evidence>
<dbReference type="GO" id="GO:0015347">
    <property type="term" value="F:sodium-independent organic anion transmembrane transporter activity"/>
    <property type="evidence" value="ECO:0007669"/>
    <property type="project" value="TreeGrafter"/>
</dbReference>
<dbReference type="SUPFAM" id="SSF100895">
    <property type="entry name" value="Kazal-type serine protease inhibitors"/>
    <property type="match status" value="1"/>
</dbReference>
<dbReference type="PANTHER" id="PTHR11388:SF100">
    <property type="entry name" value="SOLUTE CARRIER ORGANIC ANION TRANSPORTER FAMILY MEMBER 4A1"/>
    <property type="match status" value="1"/>
</dbReference>
<dbReference type="OrthoDB" id="5062115at2759"/>
<dbReference type="KEGG" id="clec:106668414"/>
<dbReference type="EnsemblMetazoa" id="XM_014397125.2">
    <property type="protein sequence ID" value="XP_014252611.1"/>
    <property type="gene ID" value="LOC106668414"/>
</dbReference>
<feature type="transmembrane region" description="Helical" evidence="8">
    <location>
        <begin position="385"/>
        <end position="406"/>
    </location>
</feature>
<keyword evidence="5 8" id="KW-1133">Transmembrane helix</keyword>
<dbReference type="RefSeq" id="XP_014252611.1">
    <property type="nucleotide sequence ID" value="XM_014397125.2"/>
</dbReference>